<evidence type="ECO:0000313" key="2">
    <source>
        <dbReference type="Proteomes" id="UP001629536"/>
    </source>
</evidence>
<organism evidence="1 2">
    <name type="scientific">Helcococcus bovis</name>
    <dbReference type="NCBI Taxonomy" id="3153252"/>
    <lineage>
        <taxon>Bacteria</taxon>
        <taxon>Bacillati</taxon>
        <taxon>Bacillota</taxon>
        <taxon>Tissierellia</taxon>
        <taxon>Tissierellales</taxon>
        <taxon>Peptoniphilaceae</taxon>
        <taxon>Helcococcus</taxon>
    </lineage>
</organism>
<protein>
    <submittedName>
        <fullName evidence="1">Uncharacterized protein</fullName>
    </submittedName>
</protein>
<accession>A0ABW9F534</accession>
<gene>
    <name evidence="1" type="ORF">ABGF40_02605</name>
</gene>
<sequence>MGARGFNQYDGTIKEAVFDSIETLGDGSIGMQFSKPAGNITIKKDIKTYGSAGQTLVKGVIMNLKADGISVLSGGKIKKLVVEGDIEKFWEVVVN</sequence>
<dbReference type="EMBL" id="JBFNFH010000004">
    <property type="protein sequence ID" value="MFM1524556.1"/>
    <property type="molecule type" value="Genomic_DNA"/>
</dbReference>
<dbReference type="Proteomes" id="UP001629536">
    <property type="component" value="Unassembled WGS sequence"/>
</dbReference>
<evidence type="ECO:0000313" key="1">
    <source>
        <dbReference type="EMBL" id="MFM1524556.1"/>
    </source>
</evidence>
<name>A0ABW9F534_9FIRM</name>
<keyword evidence="2" id="KW-1185">Reference proteome</keyword>
<reference evidence="1 2" key="1">
    <citation type="journal article" date="2024" name="Front. Microbiol.">
        <title>Pangenomic and biochemical analyses of Helcococcus ovis reveal widespread tetracycline resistance and a novel bacterial species, Helcococcus bovis.</title>
        <authorList>
            <person name="Cunha F."/>
            <person name="Zhai Y."/>
            <person name="Casaro S."/>
            <person name="Jones K.L."/>
            <person name="Hernandez M."/>
            <person name="Bisinotto R.S."/>
            <person name="Kariyawasam S."/>
            <person name="Brown M.B."/>
            <person name="Phillips A."/>
            <person name="Jeong K.C."/>
            <person name="Galvao K.N."/>
        </authorList>
    </citation>
    <scope>NUCLEOTIDE SEQUENCE [LARGE SCALE GENOMIC DNA]</scope>
    <source>
        <strain evidence="1 2">KG197</strain>
    </source>
</reference>
<proteinExistence type="predicted"/>
<dbReference type="RefSeq" id="WP_408126333.1">
    <property type="nucleotide sequence ID" value="NZ_JBFNFH010000004.1"/>
</dbReference>
<comment type="caution">
    <text evidence="1">The sequence shown here is derived from an EMBL/GenBank/DDBJ whole genome shotgun (WGS) entry which is preliminary data.</text>
</comment>